<sequence length="222" mass="24159">MDRVAAGFDATVTAWASPPSTGRDNWRGRQVSVTNGNRKPGDGAPTSISSIPLTEVHAPTPKDASIGDLVRDATAQVSTLFRAEVELAKAEVTGEVKKGLQGSLFFILALAVLIFSSFFFFFFLAELLDVWVARWLAFLIVFLIMVVVTAIFALIGYLRVRKLRAPNKTIDSLKQAKSVLPLHEEPVPGVSPPARALTRDRARHRVSPRSVHGPVSRTVDAS</sequence>
<reference evidence="3 4" key="1">
    <citation type="submission" date="2019-10" db="EMBL/GenBank/DDBJ databases">
        <title>Draft Genome Assembly of Rhodococcus zopfii DSM44189.</title>
        <authorList>
            <person name="Sutton J.M."/>
            <person name="Akob D.M."/>
            <person name="Bushman T.J."/>
        </authorList>
    </citation>
    <scope>NUCLEOTIDE SEQUENCE [LARGE SCALE GENOMIC DNA]</scope>
    <source>
        <strain evidence="3 4">DSM 44189</strain>
    </source>
</reference>
<evidence type="ECO:0000256" key="2">
    <source>
        <dbReference type="SAM" id="Phobius"/>
    </source>
</evidence>
<evidence type="ECO:0000256" key="1">
    <source>
        <dbReference type="SAM" id="MobiDB-lite"/>
    </source>
</evidence>
<protein>
    <submittedName>
        <fullName evidence="3">Phage holin family protein</fullName>
    </submittedName>
</protein>
<keyword evidence="2" id="KW-0812">Transmembrane</keyword>
<feature type="transmembrane region" description="Helical" evidence="2">
    <location>
        <begin position="135"/>
        <end position="158"/>
    </location>
</feature>
<keyword evidence="4" id="KW-1185">Reference proteome</keyword>
<dbReference type="Pfam" id="PF07332">
    <property type="entry name" value="Phage_holin_3_6"/>
    <property type="match status" value="1"/>
</dbReference>
<feature type="region of interest" description="Disordered" evidence="1">
    <location>
        <begin position="14"/>
        <end position="49"/>
    </location>
</feature>
<gene>
    <name evidence="3" type="ORF">F8M49_22530</name>
</gene>
<keyword evidence="2" id="KW-1133">Transmembrane helix</keyword>
<comment type="caution">
    <text evidence="3">The sequence shown here is derived from an EMBL/GenBank/DDBJ whole genome shotgun (WGS) entry which is preliminary data.</text>
</comment>
<feature type="region of interest" description="Disordered" evidence="1">
    <location>
        <begin position="184"/>
        <end position="222"/>
    </location>
</feature>
<evidence type="ECO:0000313" key="4">
    <source>
        <dbReference type="Proteomes" id="UP001275440"/>
    </source>
</evidence>
<keyword evidence="2" id="KW-0472">Membrane</keyword>
<proteinExistence type="predicted"/>
<dbReference type="EMBL" id="WBMO01000005">
    <property type="protein sequence ID" value="MDV2477477.1"/>
    <property type="molecule type" value="Genomic_DNA"/>
</dbReference>
<feature type="transmembrane region" description="Helical" evidence="2">
    <location>
        <begin position="104"/>
        <end position="123"/>
    </location>
</feature>
<dbReference type="InterPro" id="IPR009937">
    <property type="entry name" value="Phage_holin_3_6"/>
</dbReference>
<organism evidence="3 4">
    <name type="scientific">Rhodococcus zopfii</name>
    <dbReference type="NCBI Taxonomy" id="43772"/>
    <lineage>
        <taxon>Bacteria</taxon>
        <taxon>Bacillati</taxon>
        <taxon>Actinomycetota</taxon>
        <taxon>Actinomycetes</taxon>
        <taxon>Mycobacteriales</taxon>
        <taxon>Nocardiaceae</taxon>
        <taxon>Rhodococcus</taxon>
    </lineage>
</organism>
<dbReference type="Proteomes" id="UP001275440">
    <property type="component" value="Unassembled WGS sequence"/>
</dbReference>
<accession>A0ABU3WTX7</accession>
<name>A0ABU3WTX7_9NOCA</name>
<evidence type="ECO:0000313" key="3">
    <source>
        <dbReference type="EMBL" id="MDV2477477.1"/>
    </source>
</evidence>